<keyword evidence="9 11" id="KW-1133">Transmembrane helix</keyword>
<evidence type="ECO:0000256" key="4">
    <source>
        <dbReference type="ARBA" id="ARBA00006263"/>
    </source>
</evidence>
<reference evidence="12 13" key="1">
    <citation type="submission" date="2017-05" db="EMBL/GenBank/DDBJ databases">
        <authorList>
            <person name="Varghese N."/>
            <person name="Submissions S."/>
        </authorList>
    </citation>
    <scope>NUCLEOTIDE SEQUENCE [LARGE SCALE GENOMIC DNA]</scope>
    <source>
        <strain evidence="12 13">DSM 19504</strain>
    </source>
</reference>
<evidence type="ECO:0000313" key="12">
    <source>
        <dbReference type="EMBL" id="SMO68351.1"/>
    </source>
</evidence>
<dbReference type="UniPathway" id="UPA00148"/>
<comment type="pathway">
    <text evidence="3 11">Cofactor biosynthesis; adenosylcobalamin biosynthesis.</text>
</comment>
<comment type="caution">
    <text evidence="11">Lacks conserved residue(s) required for the propagation of feature annotation.</text>
</comment>
<dbReference type="GO" id="GO:0048472">
    <property type="term" value="F:threonine-phosphate decarboxylase activity"/>
    <property type="evidence" value="ECO:0007669"/>
    <property type="project" value="InterPro"/>
</dbReference>
<protein>
    <recommendedName>
        <fullName evidence="5 11">Probable cobalamin biosynthesis protein CobD</fullName>
    </recommendedName>
</protein>
<organism evidence="12 13">
    <name type="scientific">Halorubrum cibi</name>
    <dbReference type="NCBI Taxonomy" id="413815"/>
    <lineage>
        <taxon>Archaea</taxon>
        <taxon>Methanobacteriati</taxon>
        <taxon>Methanobacteriota</taxon>
        <taxon>Stenosarchaea group</taxon>
        <taxon>Halobacteria</taxon>
        <taxon>Halobacteriales</taxon>
        <taxon>Haloferacaceae</taxon>
        <taxon>Halorubrum</taxon>
    </lineage>
</organism>
<evidence type="ECO:0000256" key="6">
    <source>
        <dbReference type="ARBA" id="ARBA00022475"/>
    </source>
</evidence>
<keyword evidence="7 11" id="KW-0169">Cobalamin biosynthesis</keyword>
<evidence type="ECO:0000256" key="11">
    <source>
        <dbReference type="HAMAP-Rule" id="MF_00024"/>
    </source>
</evidence>
<keyword evidence="10 11" id="KW-0472">Membrane</keyword>
<dbReference type="AlphaFoldDB" id="A0A521DB98"/>
<comment type="function">
    <text evidence="1 11">Converts cobyric acid to cobinamide by the addition of aminopropanol on the F carboxylic group.</text>
</comment>
<dbReference type="EMBL" id="FXTD01000006">
    <property type="protein sequence ID" value="SMO68351.1"/>
    <property type="molecule type" value="Genomic_DNA"/>
</dbReference>
<dbReference type="InterPro" id="IPR004485">
    <property type="entry name" value="Cobalamin_biosynth_CobD/CbiB"/>
</dbReference>
<evidence type="ECO:0000256" key="1">
    <source>
        <dbReference type="ARBA" id="ARBA00003384"/>
    </source>
</evidence>
<dbReference type="HAMAP" id="MF_00024">
    <property type="entry name" value="CobD_CbiB"/>
    <property type="match status" value="1"/>
</dbReference>
<feature type="transmembrane region" description="Helical" evidence="11">
    <location>
        <begin position="48"/>
        <end position="75"/>
    </location>
</feature>
<sequence length="318" mass="31532">MTLAAAGAIALAAALDRTFSEPPAGLHPVAWLGRAVASLDSRLPDARLVGVGFAAGIPIAFAALLAAPVVAVGALSPSPVPAAVAAGVVLFACSSHRMLLSVAGDVIDLAERDLEAARRELRALAGRDATDLSADHVRSATVESAAENLADGLIAPLCGFVIGAAATAVVGVAPAGGLAVAAGAAAWIKGVNTLDSMLGYRDRRAGWAPARLDDAVMWLPARATALLILAAGGGGIGTGPIAILGRVRSAAGVPDSPNSGWPMGSLAAVLGVRLAKPETYTLFPTGSLPTASEARTGVRVVSRAGWLAFGVAGVSLAL</sequence>
<dbReference type="PANTHER" id="PTHR34308:SF1">
    <property type="entry name" value="COBALAMIN BIOSYNTHESIS PROTEIN CBIB"/>
    <property type="match status" value="1"/>
</dbReference>
<feature type="transmembrane region" description="Helical" evidence="11">
    <location>
        <begin position="160"/>
        <end position="188"/>
    </location>
</feature>
<dbReference type="Pfam" id="PF03186">
    <property type="entry name" value="CobD_Cbib"/>
    <property type="match status" value="1"/>
</dbReference>
<name>A0A521DB98_9EURY</name>
<dbReference type="PANTHER" id="PTHR34308">
    <property type="entry name" value="COBALAMIN BIOSYNTHESIS PROTEIN CBIB"/>
    <property type="match status" value="1"/>
</dbReference>
<evidence type="ECO:0000256" key="10">
    <source>
        <dbReference type="ARBA" id="ARBA00023136"/>
    </source>
</evidence>
<comment type="similarity">
    <text evidence="4 11">Belongs to the CobD/CbiB family.</text>
</comment>
<evidence type="ECO:0000256" key="8">
    <source>
        <dbReference type="ARBA" id="ARBA00022692"/>
    </source>
</evidence>
<dbReference type="GO" id="GO:0015420">
    <property type="term" value="F:ABC-type vitamin B12 transporter activity"/>
    <property type="evidence" value="ECO:0007669"/>
    <property type="project" value="UniProtKB-UniRule"/>
</dbReference>
<dbReference type="GO" id="GO:0009236">
    <property type="term" value="P:cobalamin biosynthetic process"/>
    <property type="evidence" value="ECO:0007669"/>
    <property type="project" value="UniProtKB-UniRule"/>
</dbReference>
<dbReference type="RefSeq" id="WP_142986706.1">
    <property type="nucleotide sequence ID" value="NZ_FXTD01000006.1"/>
</dbReference>
<keyword evidence="6 11" id="KW-1003">Cell membrane</keyword>
<evidence type="ECO:0000256" key="3">
    <source>
        <dbReference type="ARBA" id="ARBA00004953"/>
    </source>
</evidence>
<dbReference type="GO" id="GO:0005886">
    <property type="term" value="C:plasma membrane"/>
    <property type="evidence" value="ECO:0007669"/>
    <property type="project" value="UniProtKB-SubCell"/>
</dbReference>
<proteinExistence type="inferred from homology"/>
<gene>
    <name evidence="11" type="primary">cobD</name>
    <name evidence="12" type="ORF">SAMN06264867_106135</name>
</gene>
<comment type="subcellular location">
    <subcellularLocation>
        <location evidence="2 11">Cell membrane</location>
        <topology evidence="2 11">Multi-pass membrane protein</topology>
    </subcellularLocation>
</comment>
<feature type="transmembrane region" description="Helical" evidence="11">
    <location>
        <begin position="82"/>
        <end position="100"/>
    </location>
</feature>
<keyword evidence="13" id="KW-1185">Reference proteome</keyword>
<accession>A0A521DB98</accession>
<evidence type="ECO:0000313" key="13">
    <source>
        <dbReference type="Proteomes" id="UP000319712"/>
    </source>
</evidence>
<dbReference type="OrthoDB" id="46105at2157"/>
<keyword evidence="8 11" id="KW-0812">Transmembrane</keyword>
<evidence type="ECO:0000256" key="9">
    <source>
        <dbReference type="ARBA" id="ARBA00022989"/>
    </source>
</evidence>
<evidence type="ECO:0000256" key="5">
    <source>
        <dbReference type="ARBA" id="ARBA00016185"/>
    </source>
</evidence>
<evidence type="ECO:0000256" key="7">
    <source>
        <dbReference type="ARBA" id="ARBA00022573"/>
    </source>
</evidence>
<dbReference type="Proteomes" id="UP000319712">
    <property type="component" value="Unassembled WGS sequence"/>
</dbReference>
<evidence type="ECO:0000256" key="2">
    <source>
        <dbReference type="ARBA" id="ARBA00004651"/>
    </source>
</evidence>